<dbReference type="EnsemblPlants" id="OB01G22660.1">
    <property type="protein sequence ID" value="OB01G22660.1"/>
    <property type="gene ID" value="OB01G22660"/>
</dbReference>
<name>J3KZ60_ORYBR</name>
<evidence type="ECO:0000313" key="3">
    <source>
        <dbReference type="Proteomes" id="UP000006038"/>
    </source>
</evidence>
<proteinExistence type="predicted"/>
<organism evidence="2">
    <name type="scientific">Oryza brachyantha</name>
    <name type="common">malo sina</name>
    <dbReference type="NCBI Taxonomy" id="4533"/>
    <lineage>
        <taxon>Eukaryota</taxon>
        <taxon>Viridiplantae</taxon>
        <taxon>Streptophyta</taxon>
        <taxon>Embryophyta</taxon>
        <taxon>Tracheophyta</taxon>
        <taxon>Spermatophyta</taxon>
        <taxon>Magnoliopsida</taxon>
        <taxon>Liliopsida</taxon>
        <taxon>Poales</taxon>
        <taxon>Poaceae</taxon>
        <taxon>BOP clade</taxon>
        <taxon>Oryzoideae</taxon>
        <taxon>Oryzeae</taxon>
        <taxon>Oryzinae</taxon>
        <taxon>Oryza</taxon>
    </lineage>
</organism>
<feature type="region of interest" description="Disordered" evidence="1">
    <location>
        <begin position="1"/>
        <end position="21"/>
    </location>
</feature>
<sequence length="53" mass="5776">MSQKKSRGGGRAGEDPEDLSRSPLQAVLLADSFTLKFRPITVESATYAYELTS</sequence>
<keyword evidence="3" id="KW-1185">Reference proteome</keyword>
<evidence type="ECO:0000256" key="1">
    <source>
        <dbReference type="SAM" id="MobiDB-lite"/>
    </source>
</evidence>
<dbReference type="HOGENOM" id="CLU_3071877_0_0_1"/>
<accession>J3KZ60</accession>
<dbReference type="STRING" id="4533.J3KZ60"/>
<evidence type="ECO:0000313" key="2">
    <source>
        <dbReference type="EnsemblPlants" id="OB01G22660.1"/>
    </source>
</evidence>
<dbReference type="Proteomes" id="UP000006038">
    <property type="component" value="Chromosome 1"/>
</dbReference>
<dbReference type="AlphaFoldDB" id="J3KZ60"/>
<protein>
    <submittedName>
        <fullName evidence="2">Uncharacterized protein</fullName>
    </submittedName>
</protein>
<reference evidence="2" key="1">
    <citation type="journal article" date="2013" name="Nat. Commun.">
        <title>Whole-genome sequencing of Oryza brachyantha reveals mechanisms underlying Oryza genome evolution.</title>
        <authorList>
            <person name="Chen J."/>
            <person name="Huang Q."/>
            <person name="Gao D."/>
            <person name="Wang J."/>
            <person name="Lang Y."/>
            <person name="Liu T."/>
            <person name="Li B."/>
            <person name="Bai Z."/>
            <person name="Luis Goicoechea J."/>
            <person name="Liang C."/>
            <person name="Chen C."/>
            <person name="Zhang W."/>
            <person name="Sun S."/>
            <person name="Liao Y."/>
            <person name="Zhang X."/>
            <person name="Yang L."/>
            <person name="Song C."/>
            <person name="Wang M."/>
            <person name="Shi J."/>
            <person name="Liu G."/>
            <person name="Liu J."/>
            <person name="Zhou H."/>
            <person name="Zhou W."/>
            <person name="Yu Q."/>
            <person name="An N."/>
            <person name="Chen Y."/>
            <person name="Cai Q."/>
            <person name="Wang B."/>
            <person name="Liu B."/>
            <person name="Min J."/>
            <person name="Huang Y."/>
            <person name="Wu H."/>
            <person name="Li Z."/>
            <person name="Zhang Y."/>
            <person name="Yin Y."/>
            <person name="Song W."/>
            <person name="Jiang J."/>
            <person name="Jackson S.A."/>
            <person name="Wing R.A."/>
            <person name="Wang J."/>
            <person name="Chen M."/>
        </authorList>
    </citation>
    <scope>NUCLEOTIDE SEQUENCE [LARGE SCALE GENOMIC DNA]</scope>
    <source>
        <strain evidence="2">cv. IRGC 101232</strain>
    </source>
</reference>
<reference evidence="2" key="2">
    <citation type="submission" date="2013-04" db="UniProtKB">
        <authorList>
            <consortium name="EnsemblPlants"/>
        </authorList>
    </citation>
    <scope>IDENTIFICATION</scope>
</reference>
<dbReference type="Gramene" id="OB01G22660.1">
    <property type="protein sequence ID" value="OB01G22660.1"/>
    <property type="gene ID" value="OB01G22660"/>
</dbReference>